<feature type="domain" description="PRELI/MSF1" evidence="1">
    <location>
        <begin position="2"/>
        <end position="173"/>
    </location>
</feature>
<evidence type="ECO:0000259" key="1">
    <source>
        <dbReference type="PROSITE" id="PS50904"/>
    </source>
</evidence>
<dbReference type="PROSITE" id="PS50904">
    <property type="entry name" value="PRELI_MSF1"/>
    <property type="match status" value="1"/>
</dbReference>
<dbReference type="OrthoDB" id="10056816at2759"/>
<proteinExistence type="predicted"/>
<gene>
    <name evidence="2" type="ORF">EMPS_11222</name>
</gene>
<sequence>MVKFYQHTSSFEHAWDNVTYAFWLRYPNPFASHVVGCDVIDRQVDPETGVLRTTRLILKQGVLPRWGRGLIKNPDAYIVEESEVDPKTMTMVTRTKNLNHVRVMQVEETQTFTVHPENPKWTQVKTEARIISELRWGLTGRVEAFGINKFMDNSAKARKGMAHILERLRQNAALAASGAPVAGAGAVGAVDC</sequence>
<dbReference type="EMBL" id="BQFW01000015">
    <property type="protein sequence ID" value="GJJ78863.1"/>
    <property type="molecule type" value="Genomic_DNA"/>
</dbReference>
<dbReference type="PANTHER" id="PTHR11158">
    <property type="entry name" value="MSF1/PX19 RELATED"/>
    <property type="match status" value="1"/>
</dbReference>
<dbReference type="AlphaFoldDB" id="A0A9P3M213"/>
<evidence type="ECO:0000313" key="3">
    <source>
        <dbReference type="Proteomes" id="UP000827284"/>
    </source>
</evidence>
<reference evidence="2" key="2">
    <citation type="journal article" date="2022" name="Microbiol. Resour. Announc.">
        <title>Whole-Genome Sequence of Entomortierella parvispora E1425, a Mucoromycotan Fungus Associated with Burkholderiaceae-Related Endosymbiotic Bacteria.</title>
        <authorList>
            <person name="Herlambang A."/>
            <person name="Guo Y."/>
            <person name="Takashima Y."/>
            <person name="Narisawa K."/>
            <person name="Ohta H."/>
            <person name="Nishizawa T."/>
        </authorList>
    </citation>
    <scope>NUCLEOTIDE SEQUENCE</scope>
    <source>
        <strain evidence="2">E1425</strain>
    </source>
</reference>
<name>A0A9P3M213_9FUNG</name>
<dbReference type="Proteomes" id="UP000827284">
    <property type="component" value="Unassembled WGS sequence"/>
</dbReference>
<comment type="caution">
    <text evidence="2">The sequence shown here is derived from an EMBL/GenBank/DDBJ whole genome shotgun (WGS) entry which is preliminary data.</text>
</comment>
<dbReference type="InterPro" id="IPR006797">
    <property type="entry name" value="PRELI/MSF1_dom"/>
</dbReference>
<protein>
    <recommendedName>
        <fullName evidence="1">PRELI/MSF1 domain-containing protein</fullName>
    </recommendedName>
</protein>
<accession>A0A9P3M213</accession>
<dbReference type="InterPro" id="IPR037365">
    <property type="entry name" value="Slowmo/Ups"/>
</dbReference>
<keyword evidence="3" id="KW-1185">Reference proteome</keyword>
<organism evidence="2 3">
    <name type="scientific">Entomortierella parvispora</name>
    <dbReference type="NCBI Taxonomy" id="205924"/>
    <lineage>
        <taxon>Eukaryota</taxon>
        <taxon>Fungi</taxon>
        <taxon>Fungi incertae sedis</taxon>
        <taxon>Mucoromycota</taxon>
        <taxon>Mortierellomycotina</taxon>
        <taxon>Mortierellomycetes</taxon>
        <taxon>Mortierellales</taxon>
        <taxon>Mortierellaceae</taxon>
        <taxon>Entomortierella</taxon>
    </lineage>
</organism>
<evidence type="ECO:0000313" key="2">
    <source>
        <dbReference type="EMBL" id="GJJ78863.1"/>
    </source>
</evidence>
<dbReference type="GO" id="GO:0005758">
    <property type="term" value="C:mitochondrial intermembrane space"/>
    <property type="evidence" value="ECO:0007669"/>
    <property type="project" value="InterPro"/>
</dbReference>
<dbReference type="Pfam" id="PF04707">
    <property type="entry name" value="PRELI"/>
    <property type="match status" value="1"/>
</dbReference>
<reference evidence="2" key="1">
    <citation type="submission" date="2021-11" db="EMBL/GenBank/DDBJ databases">
        <authorList>
            <person name="Herlambang A."/>
            <person name="Guo Y."/>
            <person name="Takashima Y."/>
            <person name="Nishizawa T."/>
        </authorList>
    </citation>
    <scope>NUCLEOTIDE SEQUENCE</scope>
    <source>
        <strain evidence="2">E1425</strain>
    </source>
</reference>